<dbReference type="PROSITE" id="PS50850">
    <property type="entry name" value="MFS"/>
    <property type="match status" value="1"/>
</dbReference>
<evidence type="ECO:0000313" key="9">
    <source>
        <dbReference type="Proteomes" id="UP000073492"/>
    </source>
</evidence>
<sequence>MFAFHRKSRSLISVRDMDKIEFIQAEYEHDRSLTPEMEEEEDSQTNTQTPRQRRNLIMIYLLFLAEAIMATSLQSQIATLLPSASRCLTTDTSFLRSILQCAYYFGSAAGIVWGYAADTFGRRRIALVGLLGMSACCISMGFATSFLAFSLLRYVAGAISSAATVSALTMLADVTHGSSNRSKIVARLPLVAVCGQMGPLLSNTIRHFAQDHFHGVFVDYPGLAGQMACGLLVFSIGIAEVLLLDETLPTAQNTKEEHYADCEKAAFLGQSLVNDSQESLSISIIEALNDDAAAPRTSEISMFQMVTAPSVLLLLASFSILSLHASTFEILLPHMGHNESHSFGFGIPCSWLSPVMLVVKCLAALRVLHLVPFLVNNVGTLPVYRRISMIFPALYLIIPLMALAVSMTEASTIISAVFNTIATLIKTTLAGAAQVLVILLVFSAAPDAASTGTLVGVISISELFKALAVGVAGVSYFLSAEYSMAAVNGTLWAALATTALVGAGITWKLRESPRVGTDIPSECLTWQGMFDASSDDEHGF</sequence>
<feature type="transmembrane region" description="Helical" evidence="6">
    <location>
        <begin position="490"/>
        <end position="507"/>
    </location>
</feature>
<dbReference type="GO" id="GO:0022857">
    <property type="term" value="F:transmembrane transporter activity"/>
    <property type="evidence" value="ECO:0007669"/>
    <property type="project" value="InterPro"/>
</dbReference>
<dbReference type="GO" id="GO:0016020">
    <property type="term" value="C:membrane"/>
    <property type="evidence" value="ECO:0007669"/>
    <property type="project" value="UniProtKB-SubCell"/>
</dbReference>
<keyword evidence="5 6" id="KW-0472">Membrane</keyword>
<evidence type="ECO:0000259" key="7">
    <source>
        <dbReference type="PROSITE" id="PS50850"/>
    </source>
</evidence>
<accession>A0A139IDQ6</accession>
<dbReference type="EMBL" id="LFZO01000141">
    <property type="protein sequence ID" value="KXT12745.1"/>
    <property type="molecule type" value="Genomic_DNA"/>
</dbReference>
<evidence type="ECO:0000256" key="5">
    <source>
        <dbReference type="ARBA" id="ARBA00023136"/>
    </source>
</evidence>
<dbReference type="PANTHER" id="PTHR23504:SF6">
    <property type="entry name" value="MULTIDRUG TRANSPORTER, PUTATIVE (AFU_ORTHOLOGUE AFUA_4G08740)-RELATED"/>
    <property type="match status" value="1"/>
</dbReference>
<dbReference type="InterPro" id="IPR036259">
    <property type="entry name" value="MFS_trans_sf"/>
</dbReference>
<dbReference type="PANTHER" id="PTHR23504">
    <property type="entry name" value="MAJOR FACILITATOR SUPERFAMILY DOMAIN-CONTAINING PROTEIN 10"/>
    <property type="match status" value="1"/>
</dbReference>
<dbReference type="AlphaFoldDB" id="A0A139IDQ6"/>
<organism evidence="8 9">
    <name type="scientific">Pseudocercospora musae</name>
    <dbReference type="NCBI Taxonomy" id="113226"/>
    <lineage>
        <taxon>Eukaryota</taxon>
        <taxon>Fungi</taxon>
        <taxon>Dikarya</taxon>
        <taxon>Ascomycota</taxon>
        <taxon>Pezizomycotina</taxon>
        <taxon>Dothideomycetes</taxon>
        <taxon>Dothideomycetidae</taxon>
        <taxon>Mycosphaerellales</taxon>
        <taxon>Mycosphaerellaceae</taxon>
        <taxon>Pseudocercospora</taxon>
    </lineage>
</organism>
<feature type="transmembrane region" description="Helical" evidence="6">
    <location>
        <begin position="387"/>
        <end position="407"/>
    </location>
</feature>
<gene>
    <name evidence="8" type="ORF">AC579_8905</name>
</gene>
<feature type="transmembrane region" description="Helical" evidence="6">
    <location>
        <begin position="222"/>
        <end position="244"/>
    </location>
</feature>
<dbReference type="InterPro" id="IPR020846">
    <property type="entry name" value="MFS_dom"/>
</dbReference>
<feature type="transmembrane region" description="Helical" evidence="6">
    <location>
        <begin position="125"/>
        <end position="148"/>
    </location>
</feature>
<feature type="transmembrane region" description="Helical" evidence="6">
    <location>
        <begin position="454"/>
        <end position="478"/>
    </location>
</feature>
<dbReference type="Pfam" id="PF07690">
    <property type="entry name" value="MFS_1"/>
    <property type="match status" value="1"/>
</dbReference>
<reference evidence="8 9" key="1">
    <citation type="submission" date="2015-07" db="EMBL/GenBank/DDBJ databases">
        <title>Comparative genomics of the Sigatoka disease complex on banana suggests a link between parallel evolutionary changes in Pseudocercospora fijiensis and Pseudocercospora eumusae and increased virulence on the banana host.</title>
        <authorList>
            <person name="Chang T.-C."/>
            <person name="Salvucci A."/>
            <person name="Crous P.W."/>
            <person name="Stergiopoulos I."/>
        </authorList>
    </citation>
    <scope>NUCLEOTIDE SEQUENCE [LARGE SCALE GENOMIC DNA]</scope>
    <source>
        <strain evidence="8 9">CBS 116634</strain>
    </source>
</reference>
<evidence type="ECO:0000256" key="4">
    <source>
        <dbReference type="ARBA" id="ARBA00022989"/>
    </source>
</evidence>
<evidence type="ECO:0000256" key="6">
    <source>
        <dbReference type="SAM" id="Phobius"/>
    </source>
</evidence>
<dbReference type="InterPro" id="IPR011701">
    <property type="entry name" value="MFS"/>
</dbReference>
<comment type="caution">
    <text evidence="8">The sequence shown here is derived from an EMBL/GenBank/DDBJ whole genome shotgun (WGS) entry which is preliminary data.</text>
</comment>
<feature type="transmembrane region" description="Helical" evidence="6">
    <location>
        <begin position="413"/>
        <end position="442"/>
    </location>
</feature>
<keyword evidence="9" id="KW-1185">Reference proteome</keyword>
<dbReference type="SUPFAM" id="SSF103473">
    <property type="entry name" value="MFS general substrate transporter"/>
    <property type="match status" value="1"/>
</dbReference>
<protein>
    <recommendedName>
        <fullName evidence="7">Major facilitator superfamily (MFS) profile domain-containing protein</fullName>
    </recommendedName>
</protein>
<name>A0A139IDQ6_9PEZI</name>
<evidence type="ECO:0000313" key="8">
    <source>
        <dbReference type="EMBL" id="KXT12745.1"/>
    </source>
</evidence>
<evidence type="ECO:0000256" key="2">
    <source>
        <dbReference type="ARBA" id="ARBA00022448"/>
    </source>
</evidence>
<comment type="subcellular location">
    <subcellularLocation>
        <location evidence="1">Membrane</location>
        <topology evidence="1">Multi-pass membrane protein</topology>
    </subcellularLocation>
</comment>
<feature type="transmembrane region" description="Helical" evidence="6">
    <location>
        <begin position="97"/>
        <end position="116"/>
    </location>
</feature>
<keyword evidence="4 6" id="KW-1133">Transmembrane helix</keyword>
<evidence type="ECO:0000256" key="3">
    <source>
        <dbReference type="ARBA" id="ARBA00022692"/>
    </source>
</evidence>
<feature type="domain" description="Major facilitator superfamily (MFS) profile" evidence="7">
    <location>
        <begin position="55"/>
        <end position="514"/>
    </location>
</feature>
<feature type="transmembrane region" description="Helical" evidence="6">
    <location>
        <begin position="57"/>
        <end position="77"/>
    </location>
</feature>
<dbReference type="Gene3D" id="1.20.1250.20">
    <property type="entry name" value="MFS general substrate transporter like domains"/>
    <property type="match status" value="1"/>
</dbReference>
<keyword evidence="2" id="KW-0813">Transport</keyword>
<feature type="transmembrane region" description="Helical" evidence="6">
    <location>
        <begin position="311"/>
        <end position="331"/>
    </location>
</feature>
<proteinExistence type="predicted"/>
<dbReference type="Proteomes" id="UP000073492">
    <property type="component" value="Unassembled WGS sequence"/>
</dbReference>
<dbReference type="OrthoDB" id="419616at2759"/>
<keyword evidence="3 6" id="KW-0812">Transmembrane</keyword>
<evidence type="ECO:0000256" key="1">
    <source>
        <dbReference type="ARBA" id="ARBA00004141"/>
    </source>
</evidence>
<feature type="transmembrane region" description="Helical" evidence="6">
    <location>
        <begin position="351"/>
        <end position="375"/>
    </location>
</feature>